<evidence type="ECO:0000256" key="5">
    <source>
        <dbReference type="ARBA" id="ARBA00023136"/>
    </source>
</evidence>
<dbReference type="PANTHER" id="PTHR42643">
    <property type="entry name" value="IONOTROPIC RECEPTOR 20A-RELATED"/>
    <property type="match status" value="1"/>
</dbReference>
<evidence type="ECO:0000256" key="1">
    <source>
        <dbReference type="ARBA" id="ARBA00004651"/>
    </source>
</evidence>
<reference evidence="9" key="1">
    <citation type="submission" date="2022-03" db="EMBL/GenBank/DDBJ databases">
        <authorList>
            <person name="Tunstrom K."/>
        </authorList>
    </citation>
    <scope>NUCLEOTIDE SEQUENCE</scope>
</reference>
<evidence type="ECO:0000256" key="6">
    <source>
        <dbReference type="ARBA" id="ARBA00023170"/>
    </source>
</evidence>
<organism evidence="9 10">
    <name type="scientific">Euphydryas editha</name>
    <name type="common">Edith's checkerspot</name>
    <dbReference type="NCBI Taxonomy" id="104508"/>
    <lineage>
        <taxon>Eukaryota</taxon>
        <taxon>Metazoa</taxon>
        <taxon>Ecdysozoa</taxon>
        <taxon>Arthropoda</taxon>
        <taxon>Hexapoda</taxon>
        <taxon>Insecta</taxon>
        <taxon>Pterygota</taxon>
        <taxon>Neoptera</taxon>
        <taxon>Endopterygota</taxon>
        <taxon>Lepidoptera</taxon>
        <taxon>Glossata</taxon>
        <taxon>Ditrysia</taxon>
        <taxon>Papilionoidea</taxon>
        <taxon>Nymphalidae</taxon>
        <taxon>Nymphalinae</taxon>
        <taxon>Euphydryas</taxon>
    </lineage>
</organism>
<keyword evidence="6" id="KW-0675">Receptor</keyword>
<dbReference type="GO" id="GO:0005886">
    <property type="term" value="C:plasma membrane"/>
    <property type="evidence" value="ECO:0007669"/>
    <property type="project" value="UniProtKB-SubCell"/>
</dbReference>
<protein>
    <submittedName>
        <fullName evidence="9">Uncharacterized protein</fullName>
    </submittedName>
</protein>
<gene>
    <name evidence="9" type="ORF">EEDITHA_LOCUS8384</name>
</gene>
<feature type="transmembrane region" description="Helical" evidence="8">
    <location>
        <begin position="584"/>
        <end position="604"/>
    </location>
</feature>
<comment type="caution">
    <text evidence="9">The sequence shown here is derived from an EMBL/GenBank/DDBJ whole genome shotgun (WGS) entry which is preliminary data.</text>
</comment>
<feature type="transmembrane region" description="Helical" evidence="8">
    <location>
        <begin position="334"/>
        <end position="353"/>
    </location>
</feature>
<name>A0AAU9TYD0_EUPED</name>
<dbReference type="InterPro" id="IPR052192">
    <property type="entry name" value="Insect_Ionotropic_Sensory_Rcpt"/>
</dbReference>
<keyword evidence="10" id="KW-1185">Reference proteome</keyword>
<proteinExistence type="predicted"/>
<keyword evidence="5 8" id="KW-0472">Membrane</keyword>
<keyword evidence="2" id="KW-1003">Cell membrane</keyword>
<evidence type="ECO:0000256" key="7">
    <source>
        <dbReference type="ARBA" id="ARBA00023180"/>
    </source>
</evidence>
<dbReference type="AlphaFoldDB" id="A0AAU9TYD0"/>
<evidence type="ECO:0000313" key="9">
    <source>
        <dbReference type="EMBL" id="CAH2092644.1"/>
    </source>
</evidence>
<dbReference type="Proteomes" id="UP001153954">
    <property type="component" value="Unassembled WGS sequence"/>
</dbReference>
<keyword evidence="7" id="KW-0325">Glycoprotein</keyword>
<keyword evidence="4 8" id="KW-1133">Transmembrane helix</keyword>
<evidence type="ECO:0000256" key="2">
    <source>
        <dbReference type="ARBA" id="ARBA00022475"/>
    </source>
</evidence>
<dbReference type="EMBL" id="CAKOGL010000012">
    <property type="protein sequence ID" value="CAH2092644.1"/>
    <property type="molecule type" value="Genomic_DNA"/>
</dbReference>
<comment type="subcellular location">
    <subcellularLocation>
        <location evidence="1">Cell membrane</location>
        <topology evidence="1">Multi-pass membrane protein</topology>
    </subcellularLocation>
</comment>
<evidence type="ECO:0000256" key="4">
    <source>
        <dbReference type="ARBA" id="ARBA00022989"/>
    </source>
</evidence>
<keyword evidence="3 8" id="KW-0812">Transmembrane</keyword>
<evidence type="ECO:0000313" key="10">
    <source>
        <dbReference type="Proteomes" id="UP001153954"/>
    </source>
</evidence>
<feature type="transmembrane region" description="Helical" evidence="8">
    <location>
        <begin position="393"/>
        <end position="414"/>
    </location>
</feature>
<dbReference type="PANTHER" id="PTHR42643:SF24">
    <property type="entry name" value="IONOTROPIC RECEPTOR 60A"/>
    <property type="match status" value="1"/>
</dbReference>
<evidence type="ECO:0000256" key="8">
    <source>
        <dbReference type="SAM" id="Phobius"/>
    </source>
</evidence>
<sequence length="612" mass="70281">MLVVLLVYLHVVIGVNVKLIPSEKNISVSNIAACVHEIYDIHQNSYKLTIITYTDEPKENIPDNLLTKKIPYVITYNVNDLIKISDLNEGTVLIVINIKSCIEITDVEITSFYIKFRYIIIVDIYVPETCYEDMKKTLYELKNYNVIIITVDRKTNNYNLITIIPEIDEVTCAVSERLTINLINVCRNGSLDKKEVSYIFPSKKIQNLKKCNLKVGMAALYPYSMVNKGEILNHLDRPKYMYGTDVEIMKILAEKFNSTLKLFHIQIHKTTSDNVPQFIQDLIDGTLEACAGGLYRLYGDVVAYSGKYRKQSIFWVYTVERERRSWKSLVGKMTGLYVFLITYVCYVILWNVFSQFDYQTMAIIDSFVYGWGALVGASSLQNARSLKQKILNIMYLIVCLHLSVFVSTQIFYYLTIERPPKQFKTTEEIRASNRTSYLIPEKKYFLEDKKHIADANRSLDCFTFTECEELMLKHKASTILIEGLFLRFQSVSSVGDEASVMRVAEDIVVSYHEIILRKNSTLVETVHKYVQRLVETGISQKLYIEAIGILIVDKSKIANKNILSNSYSCTLGCEITLSQSAVAFYVWILGCCFSFFVFVFEILIKAPAISHN</sequence>
<dbReference type="SUPFAM" id="SSF53850">
    <property type="entry name" value="Periplasmic binding protein-like II"/>
    <property type="match status" value="1"/>
</dbReference>
<evidence type="ECO:0000256" key="3">
    <source>
        <dbReference type="ARBA" id="ARBA00022692"/>
    </source>
</evidence>
<accession>A0AAU9TYD0</accession>